<dbReference type="EMBL" id="ACEQ02000029">
    <property type="protein sequence ID" value="EEZ74835.1"/>
    <property type="molecule type" value="Genomic_DNA"/>
</dbReference>
<proteinExistence type="inferred from homology"/>
<keyword evidence="12" id="KW-0464">Manganese</keyword>
<accession>D0WC58</accession>
<dbReference type="InterPro" id="IPR020562">
    <property type="entry name" value="PRibGlycinamide_synth_N"/>
</dbReference>
<evidence type="ECO:0000256" key="10">
    <source>
        <dbReference type="ARBA" id="ARBA00022840"/>
    </source>
</evidence>
<dbReference type="SMART" id="SM01209">
    <property type="entry name" value="GARS_A"/>
    <property type="match status" value="1"/>
</dbReference>
<dbReference type="SMART" id="SM01210">
    <property type="entry name" value="GARS_C"/>
    <property type="match status" value="1"/>
</dbReference>
<keyword evidence="9 17" id="KW-0658">Purine biosynthesis</keyword>
<keyword evidence="10 18" id="KW-0067">ATP-binding</keyword>
<keyword evidence="8 18" id="KW-0547">Nucleotide-binding</keyword>
<evidence type="ECO:0000256" key="1">
    <source>
        <dbReference type="ARBA" id="ARBA00001936"/>
    </source>
</evidence>
<dbReference type="Pfam" id="PF02843">
    <property type="entry name" value="GARS_C"/>
    <property type="match status" value="1"/>
</dbReference>
<evidence type="ECO:0000256" key="13">
    <source>
        <dbReference type="ARBA" id="ARBA00038345"/>
    </source>
</evidence>
<dbReference type="EC" id="6.3.4.13" evidence="4 17"/>
<comment type="cofactor">
    <cofactor evidence="2">
        <name>Mg(2+)</name>
        <dbReference type="ChEBI" id="CHEBI:18420"/>
    </cofactor>
</comment>
<evidence type="ECO:0000256" key="15">
    <source>
        <dbReference type="ARBA" id="ARBA00042864"/>
    </source>
</evidence>
<dbReference type="PANTHER" id="PTHR43472:SF1">
    <property type="entry name" value="PHOSPHORIBOSYLAMINE--GLYCINE LIGASE, CHLOROPLASTIC"/>
    <property type="match status" value="1"/>
</dbReference>
<organism evidence="20 21">
    <name type="scientific">Neisseria lactamica ATCC 23970</name>
    <dbReference type="NCBI Taxonomy" id="546265"/>
    <lineage>
        <taxon>Bacteria</taxon>
        <taxon>Pseudomonadati</taxon>
        <taxon>Pseudomonadota</taxon>
        <taxon>Betaproteobacteria</taxon>
        <taxon>Neisseriales</taxon>
        <taxon>Neisseriaceae</taxon>
        <taxon>Neisseria</taxon>
    </lineage>
</organism>
<evidence type="ECO:0000313" key="21">
    <source>
        <dbReference type="Proteomes" id="UP000003843"/>
    </source>
</evidence>
<comment type="similarity">
    <text evidence="13 17">Belongs to the GARS family.</text>
</comment>
<dbReference type="InterPro" id="IPR011054">
    <property type="entry name" value="Rudment_hybrid_motif"/>
</dbReference>
<dbReference type="Pfam" id="PF02844">
    <property type="entry name" value="GARS_N"/>
    <property type="match status" value="1"/>
</dbReference>
<dbReference type="Gene3D" id="3.90.600.10">
    <property type="entry name" value="Phosphoribosylglycinamide synthetase, C-terminal domain"/>
    <property type="match status" value="1"/>
</dbReference>
<evidence type="ECO:0000256" key="11">
    <source>
        <dbReference type="ARBA" id="ARBA00022842"/>
    </source>
</evidence>
<dbReference type="PANTHER" id="PTHR43472">
    <property type="entry name" value="PHOSPHORIBOSYLAMINE--GLYCINE LIGASE"/>
    <property type="match status" value="1"/>
</dbReference>
<dbReference type="FunFam" id="3.40.50.20:FF:000006">
    <property type="entry name" value="Phosphoribosylamine--glycine ligase, chloroplastic"/>
    <property type="match status" value="1"/>
</dbReference>
<evidence type="ECO:0000256" key="4">
    <source>
        <dbReference type="ARBA" id="ARBA00013255"/>
    </source>
</evidence>
<dbReference type="GO" id="GO:0009113">
    <property type="term" value="P:purine nucleobase biosynthetic process"/>
    <property type="evidence" value="ECO:0007669"/>
    <property type="project" value="InterPro"/>
</dbReference>
<reference evidence="20 21" key="1">
    <citation type="submission" date="2009-10" db="EMBL/GenBank/DDBJ databases">
        <authorList>
            <person name="Weinstock G."/>
            <person name="Sodergren E."/>
            <person name="Clifton S."/>
            <person name="Fulton L."/>
            <person name="Fulton B."/>
            <person name="Courtney L."/>
            <person name="Fronick C."/>
            <person name="Harrison M."/>
            <person name="Strong C."/>
            <person name="Farmer C."/>
            <person name="Delahaunty K."/>
            <person name="Markovic C."/>
            <person name="Hall O."/>
            <person name="Minx P."/>
            <person name="Tomlinson C."/>
            <person name="Mitreva M."/>
            <person name="Nelson J."/>
            <person name="Hou S."/>
            <person name="Wollam A."/>
            <person name="Pepin K.H."/>
            <person name="Johnson M."/>
            <person name="Bhonagiri V."/>
            <person name="Nash W.E."/>
            <person name="Warren W."/>
            <person name="Chinwalla A."/>
            <person name="Mardis E.R."/>
            <person name="Wilson R.K."/>
        </authorList>
    </citation>
    <scope>NUCLEOTIDE SEQUENCE [LARGE SCALE GENOMIC DNA]</scope>
    <source>
        <strain evidence="20 21">ATCC 23970</strain>
    </source>
</reference>
<keyword evidence="7" id="KW-0479">Metal-binding</keyword>
<keyword evidence="11" id="KW-0460">Magnesium</keyword>
<name>D0WC58_NEILA</name>
<dbReference type="SUPFAM" id="SSF51246">
    <property type="entry name" value="Rudiment single hybrid motif"/>
    <property type="match status" value="1"/>
</dbReference>
<dbReference type="PROSITE" id="PS00184">
    <property type="entry name" value="GARS"/>
    <property type="match status" value="1"/>
</dbReference>
<evidence type="ECO:0000256" key="7">
    <source>
        <dbReference type="ARBA" id="ARBA00022723"/>
    </source>
</evidence>
<evidence type="ECO:0000256" key="14">
    <source>
        <dbReference type="ARBA" id="ARBA00042242"/>
    </source>
</evidence>
<dbReference type="InterPro" id="IPR013815">
    <property type="entry name" value="ATP_grasp_subdomain_1"/>
</dbReference>
<dbReference type="FunFam" id="3.30.1490.20:FF:000006">
    <property type="entry name" value="phosphoribosylamine--glycine ligase, chloroplastic-like"/>
    <property type="match status" value="1"/>
</dbReference>
<dbReference type="GO" id="GO:0006189">
    <property type="term" value="P:'de novo' IMP biosynthetic process"/>
    <property type="evidence" value="ECO:0007669"/>
    <property type="project" value="UniProtKB-UniRule"/>
</dbReference>
<dbReference type="Gene3D" id="3.30.1490.20">
    <property type="entry name" value="ATP-grasp fold, A domain"/>
    <property type="match status" value="1"/>
</dbReference>
<evidence type="ECO:0000256" key="5">
    <source>
        <dbReference type="ARBA" id="ARBA00020605"/>
    </source>
</evidence>
<dbReference type="InterPro" id="IPR020560">
    <property type="entry name" value="PRibGlycinamide_synth_C-dom"/>
</dbReference>
<evidence type="ECO:0000256" key="9">
    <source>
        <dbReference type="ARBA" id="ARBA00022755"/>
    </source>
</evidence>
<dbReference type="NCBIfam" id="TIGR00877">
    <property type="entry name" value="purD"/>
    <property type="match status" value="1"/>
</dbReference>
<dbReference type="SUPFAM" id="SSF52440">
    <property type="entry name" value="PreATP-grasp domain"/>
    <property type="match status" value="1"/>
</dbReference>
<dbReference type="Proteomes" id="UP000003843">
    <property type="component" value="Unassembled WGS sequence"/>
</dbReference>
<comment type="cofactor">
    <cofactor evidence="1">
        <name>Mn(2+)</name>
        <dbReference type="ChEBI" id="CHEBI:29035"/>
    </cofactor>
</comment>
<dbReference type="InterPro" id="IPR011761">
    <property type="entry name" value="ATP-grasp"/>
</dbReference>
<feature type="domain" description="ATP-grasp" evidence="19">
    <location>
        <begin position="136"/>
        <end position="343"/>
    </location>
</feature>
<keyword evidence="6 17" id="KW-0436">Ligase</keyword>
<protein>
    <recommendedName>
        <fullName evidence="5 17">Phosphoribosylamine--glycine ligase</fullName>
        <ecNumber evidence="4 17">6.3.4.13</ecNumber>
    </recommendedName>
    <alternativeName>
        <fullName evidence="16 17">GARS</fullName>
    </alternativeName>
    <alternativeName>
        <fullName evidence="14 17">Glycinamide ribonucleotide synthetase</fullName>
    </alternativeName>
    <alternativeName>
        <fullName evidence="15 17">Phosphoribosylglycinamide synthetase</fullName>
    </alternativeName>
</protein>
<dbReference type="FunFam" id="3.90.600.10:FF:000001">
    <property type="entry name" value="Trifunctional purine biosynthetic protein adenosine-3"/>
    <property type="match status" value="1"/>
</dbReference>
<dbReference type="InterPro" id="IPR000115">
    <property type="entry name" value="PRibGlycinamide_synth"/>
</dbReference>
<dbReference type="GO" id="GO:0046872">
    <property type="term" value="F:metal ion binding"/>
    <property type="evidence" value="ECO:0007669"/>
    <property type="project" value="UniProtKB-KW"/>
</dbReference>
<comment type="catalytic activity">
    <reaction evidence="17">
        <text>5-phospho-beta-D-ribosylamine + glycine + ATP = N(1)-(5-phospho-beta-D-ribosyl)glycinamide + ADP + phosphate + H(+)</text>
        <dbReference type="Rhea" id="RHEA:17453"/>
        <dbReference type="ChEBI" id="CHEBI:15378"/>
        <dbReference type="ChEBI" id="CHEBI:30616"/>
        <dbReference type="ChEBI" id="CHEBI:43474"/>
        <dbReference type="ChEBI" id="CHEBI:57305"/>
        <dbReference type="ChEBI" id="CHEBI:58681"/>
        <dbReference type="ChEBI" id="CHEBI:143788"/>
        <dbReference type="ChEBI" id="CHEBI:456216"/>
        <dbReference type="EC" id="6.3.4.13"/>
    </reaction>
</comment>
<evidence type="ECO:0000256" key="6">
    <source>
        <dbReference type="ARBA" id="ARBA00022598"/>
    </source>
</evidence>
<dbReference type="AlphaFoldDB" id="D0WC58"/>
<evidence type="ECO:0000256" key="8">
    <source>
        <dbReference type="ARBA" id="ARBA00022741"/>
    </source>
</evidence>
<dbReference type="InterPro" id="IPR016185">
    <property type="entry name" value="PreATP-grasp_dom_sf"/>
</dbReference>
<sequence length="452" mass="48193">MIPLKFIQTGQKSLYVEFLLKVYICQGDGMKLLVIGNGGREHALAWKLAQSPKVETVFVAPGNAGTAIEPKLQNVALTAHQDLIEFCRKENITFTVVGPEAPLAAGIVDDFRAAGLKIFGPTQYAAQLESSKDFAKAFMAKYNIPTAQYQTFENADAAHDYVNQKGAPIVIKADGLAAGKGVIVAMTLDEAHAAIDDMLLGNKMGNAGARVVIEDFLRGEEASFIVMVDGNHVLPMATSQDHKRLLDGDKGPNTGGMGAYSPAPVVTPAVYERAMNEIILPTVAGMKAEGYEFTGFLYAGLMIDQSGAPYTIEFNCRFGDPETQPIMSRLNSDLADLVEAAIDGKLDSVTAEWNPQTAVGVVLAAQNYPETPKKGDVISGLDAANQIGKVFHAGTTANGKGDVLTNGGRVLCVVGLGDDVAQAKAKAYDALEKISFDGMQYRKDIADKAINR</sequence>
<dbReference type="HAMAP" id="MF_00138">
    <property type="entry name" value="GARS"/>
    <property type="match status" value="1"/>
</dbReference>
<dbReference type="SUPFAM" id="SSF56059">
    <property type="entry name" value="Glutathione synthetase ATP-binding domain-like"/>
    <property type="match status" value="1"/>
</dbReference>
<dbReference type="InterPro" id="IPR037123">
    <property type="entry name" value="PRibGlycinamide_synth_C_sf"/>
</dbReference>
<gene>
    <name evidence="17 20" type="primary">purD</name>
    <name evidence="20" type="ORF">NEILACOT_05138</name>
</gene>
<evidence type="ECO:0000256" key="18">
    <source>
        <dbReference type="PROSITE-ProRule" id="PRU00409"/>
    </source>
</evidence>
<comment type="pathway">
    <text evidence="3 17">Purine metabolism; IMP biosynthesis via de novo pathway; N(1)-(5-phospho-D-ribosyl)glycinamide from 5-phospho-alpha-D-ribose 1-diphosphate: step 2/2.</text>
</comment>
<evidence type="ECO:0000313" key="20">
    <source>
        <dbReference type="EMBL" id="EEZ74835.1"/>
    </source>
</evidence>
<dbReference type="Gene3D" id="3.40.50.20">
    <property type="match status" value="1"/>
</dbReference>
<evidence type="ECO:0000259" key="19">
    <source>
        <dbReference type="PROSITE" id="PS50975"/>
    </source>
</evidence>
<dbReference type="Pfam" id="PF01071">
    <property type="entry name" value="GARS_A"/>
    <property type="match status" value="1"/>
</dbReference>
<dbReference type="Gene3D" id="3.30.470.20">
    <property type="entry name" value="ATP-grasp fold, B domain"/>
    <property type="match status" value="1"/>
</dbReference>
<dbReference type="GO" id="GO:0004637">
    <property type="term" value="F:phosphoribosylamine-glycine ligase activity"/>
    <property type="evidence" value="ECO:0007669"/>
    <property type="project" value="UniProtKB-UniRule"/>
</dbReference>
<evidence type="ECO:0000256" key="3">
    <source>
        <dbReference type="ARBA" id="ARBA00005174"/>
    </source>
</evidence>
<dbReference type="PROSITE" id="PS50975">
    <property type="entry name" value="ATP_GRASP"/>
    <property type="match status" value="1"/>
</dbReference>
<evidence type="ECO:0000256" key="16">
    <source>
        <dbReference type="ARBA" id="ARBA00079592"/>
    </source>
</evidence>
<dbReference type="InterPro" id="IPR020561">
    <property type="entry name" value="PRibGlycinamid_synth_ATP-grasp"/>
</dbReference>
<evidence type="ECO:0000256" key="2">
    <source>
        <dbReference type="ARBA" id="ARBA00001946"/>
    </source>
</evidence>
<dbReference type="InterPro" id="IPR020559">
    <property type="entry name" value="PRibGlycinamide_synth_CS"/>
</dbReference>
<comment type="caution">
    <text evidence="20">The sequence shown here is derived from an EMBL/GenBank/DDBJ whole genome shotgun (WGS) entry which is preliminary data.</text>
</comment>
<dbReference type="GO" id="GO:0005524">
    <property type="term" value="F:ATP binding"/>
    <property type="evidence" value="ECO:0007669"/>
    <property type="project" value="UniProtKB-UniRule"/>
</dbReference>
<evidence type="ECO:0000256" key="12">
    <source>
        <dbReference type="ARBA" id="ARBA00023211"/>
    </source>
</evidence>
<evidence type="ECO:0000256" key="17">
    <source>
        <dbReference type="HAMAP-Rule" id="MF_00138"/>
    </source>
</evidence>
<dbReference type="FunFam" id="3.30.470.20:FF:000031">
    <property type="entry name" value="Phosphoribosylamine--glycine ligase"/>
    <property type="match status" value="1"/>
</dbReference>
<dbReference type="UniPathway" id="UPA00074">
    <property type="reaction ID" value="UER00125"/>
</dbReference>